<comment type="similarity">
    <text evidence="2">Belongs to the KIF-binding protein family.</text>
</comment>
<keyword evidence="5" id="KW-0206">Cytoskeleton</keyword>
<dbReference type="PANTHER" id="PTHR46321:SF1">
    <property type="entry name" value="KIF-BINDING PROTEIN"/>
    <property type="match status" value="1"/>
</dbReference>
<dbReference type="SUPFAM" id="SSF48452">
    <property type="entry name" value="TPR-like"/>
    <property type="match status" value="1"/>
</dbReference>
<name>A0A6F9DF55_9ASCI</name>
<sequence>MATSLTCEDYDKFKQAKELNECEDEAQNPYKSKYEARKLFLDVRNSVHNLREDNQDDTVLLAKEAAIEYILGVNFYNTEEVPDGEEKLKKVLETLTSRENIILKPHVISILIATYNQLCLLWSNRAEGLEKTFEHLVKAKELYLSFQNECDDAPWTVEEHFSNEPRTNVERKHAFESLHTYTLYYLAQVYKHLDKRDESAECCMQTLHRQLKFNEYKPVDWAINCASLSQYYVVRNKFKEAKHCLSCANYLLAEEKIKAEDNDIDRIEQAESDVARCWVKYFVNLLDESKEKLSDEYGELDINLQIQAVQNEQSGTGEDDDKSFERFGLEVTSIEESIPHNYAHNIKLARAIFLKGKQYAEDALKFFVMDGFVTDHVELIQDLSHLYQYMAFFEPSKEVQCKMHKRRIDLLSVVLKELNIQYYLAICRQLQYEIGKTYNEMFSLKLLLAEGSGNSPTTHMIKKMTTLCNSGIGYFRMFLNTHKLPDGNFPDRFEPEMERSTLLAHFYIGRLYSKKPAASVESNLQNKRLALENYKFITNYVDTHQEAEAAVKAEIGVCREMVDLLPRTLEQFDSL</sequence>
<evidence type="ECO:0000256" key="5">
    <source>
        <dbReference type="ARBA" id="ARBA00023212"/>
    </source>
</evidence>
<proteinExistence type="evidence at transcript level"/>
<dbReference type="GO" id="GO:0005856">
    <property type="term" value="C:cytoskeleton"/>
    <property type="evidence" value="ECO:0007669"/>
    <property type="project" value="UniProtKB-SubCell"/>
</dbReference>
<evidence type="ECO:0000313" key="8">
    <source>
        <dbReference type="EMBL" id="CAB3259125.1"/>
    </source>
</evidence>
<dbReference type="InterPro" id="IPR022083">
    <property type="entry name" value="KBP"/>
</dbReference>
<comment type="subcellular location">
    <subcellularLocation>
        <location evidence="1">Cytoplasm</location>
        <location evidence="1">Cytoskeleton</location>
    </subcellularLocation>
</comment>
<comment type="function">
    <text evidence="7">Activator of KIF1B plus-end-directed microtubule motor activity. Required for organization of axonal microtubules, and axonal outgrowth and maintenance during peripheral and central nervous system development.</text>
</comment>
<organism evidence="8">
    <name type="scientific">Phallusia mammillata</name>
    <dbReference type="NCBI Taxonomy" id="59560"/>
    <lineage>
        <taxon>Eukaryota</taxon>
        <taxon>Metazoa</taxon>
        <taxon>Chordata</taxon>
        <taxon>Tunicata</taxon>
        <taxon>Ascidiacea</taxon>
        <taxon>Phlebobranchia</taxon>
        <taxon>Ascidiidae</taxon>
        <taxon>Phallusia</taxon>
    </lineage>
</organism>
<dbReference type="EMBL" id="LR786225">
    <property type="protein sequence ID" value="CAB3259125.1"/>
    <property type="molecule type" value="mRNA"/>
</dbReference>
<dbReference type="PANTHER" id="PTHR46321">
    <property type="entry name" value="KIF1-BINDING PROTEIN"/>
    <property type="match status" value="1"/>
</dbReference>
<evidence type="ECO:0000256" key="3">
    <source>
        <dbReference type="ARBA" id="ARBA00016840"/>
    </source>
</evidence>
<dbReference type="InterPro" id="IPR011990">
    <property type="entry name" value="TPR-like_helical_dom_sf"/>
</dbReference>
<dbReference type="AlphaFoldDB" id="A0A6F9DF55"/>
<evidence type="ECO:0000256" key="4">
    <source>
        <dbReference type="ARBA" id="ARBA00022490"/>
    </source>
</evidence>
<dbReference type="Pfam" id="PF12309">
    <property type="entry name" value="KBP_C"/>
    <property type="match status" value="1"/>
</dbReference>
<gene>
    <name evidence="8" type="primary">Kifbp</name>
</gene>
<evidence type="ECO:0000256" key="2">
    <source>
        <dbReference type="ARBA" id="ARBA00010305"/>
    </source>
</evidence>
<evidence type="ECO:0000256" key="1">
    <source>
        <dbReference type="ARBA" id="ARBA00004245"/>
    </source>
</evidence>
<accession>A0A6F9DF55</accession>
<reference evidence="8" key="1">
    <citation type="submission" date="2020-04" db="EMBL/GenBank/DDBJ databases">
        <authorList>
            <person name="Neveu A P."/>
        </authorList>
    </citation>
    <scope>NUCLEOTIDE SEQUENCE</scope>
    <source>
        <tissue evidence="8">Whole embryo</tissue>
    </source>
</reference>
<evidence type="ECO:0000256" key="6">
    <source>
        <dbReference type="ARBA" id="ARBA00030697"/>
    </source>
</evidence>
<evidence type="ECO:0000256" key="7">
    <source>
        <dbReference type="ARBA" id="ARBA00045179"/>
    </source>
</evidence>
<protein>
    <recommendedName>
        <fullName evidence="3">KIF-binding protein</fullName>
    </recommendedName>
    <alternativeName>
        <fullName evidence="6">KIF1-binding protein</fullName>
    </alternativeName>
</protein>
<keyword evidence="4" id="KW-0963">Cytoplasm</keyword>